<dbReference type="InterPro" id="IPR043129">
    <property type="entry name" value="ATPase_NBD"/>
</dbReference>
<keyword evidence="3" id="KW-1185">Reference proteome</keyword>
<dbReference type="Gene3D" id="3.30.420.40">
    <property type="match status" value="2"/>
</dbReference>
<reference evidence="2 3" key="1">
    <citation type="submission" date="2019-07" db="EMBL/GenBank/DDBJ databases">
        <title>Genome assembly of two rare yeast pathogens: Diutina rugosa and Trichomonascus ciferrii.</title>
        <authorList>
            <person name="Mixao V."/>
            <person name="Saus E."/>
            <person name="Hansen A."/>
            <person name="Lass-Flor C."/>
            <person name="Gabaldon T."/>
        </authorList>
    </citation>
    <scope>NUCLEOTIDE SEQUENCE [LARGE SCALE GENOMIC DNA]</scope>
    <source>
        <strain evidence="2 3">CBS 613</strain>
    </source>
</reference>
<dbReference type="Gene3D" id="3.90.640.10">
    <property type="entry name" value="Actin, Chain A, domain 4"/>
    <property type="match status" value="1"/>
</dbReference>
<dbReference type="OMA" id="YTTWTGG"/>
<dbReference type="AlphaFoldDB" id="A0A642UJ94"/>
<protein>
    <recommendedName>
        <fullName evidence="4">Actin</fullName>
    </recommendedName>
</protein>
<gene>
    <name evidence="2" type="ORF">DIURU_004011</name>
</gene>
<dbReference type="RefSeq" id="XP_034011181.1">
    <property type="nucleotide sequence ID" value="XM_034156838.1"/>
</dbReference>
<accession>A0A642UJ94</accession>
<dbReference type="SUPFAM" id="SSF53067">
    <property type="entry name" value="Actin-like ATPase domain"/>
    <property type="match status" value="2"/>
</dbReference>
<evidence type="ECO:0000313" key="3">
    <source>
        <dbReference type="Proteomes" id="UP000449547"/>
    </source>
</evidence>
<dbReference type="PANTHER" id="PTHR11937">
    <property type="entry name" value="ACTIN"/>
    <property type="match status" value="1"/>
</dbReference>
<comment type="similarity">
    <text evidence="1">Belongs to the actin family.</text>
</comment>
<evidence type="ECO:0008006" key="4">
    <source>
        <dbReference type="Google" id="ProtNLM"/>
    </source>
</evidence>
<dbReference type="Pfam" id="PF00022">
    <property type="entry name" value="Actin"/>
    <property type="match status" value="1"/>
</dbReference>
<dbReference type="OrthoDB" id="5132116at2759"/>
<dbReference type="VEuPathDB" id="FungiDB:DIURU_004011"/>
<dbReference type="SMART" id="SM00268">
    <property type="entry name" value="ACTIN"/>
    <property type="match status" value="1"/>
</dbReference>
<dbReference type="FunFam" id="3.30.420.40:FF:000050">
    <property type="entry name" value="Actin, alpha skeletal muscle"/>
    <property type="match status" value="1"/>
</dbReference>
<evidence type="ECO:0000313" key="2">
    <source>
        <dbReference type="EMBL" id="KAA8899970.1"/>
    </source>
</evidence>
<organism evidence="2 3">
    <name type="scientific">Diutina rugosa</name>
    <name type="common">Yeast</name>
    <name type="synonym">Candida rugosa</name>
    <dbReference type="NCBI Taxonomy" id="5481"/>
    <lineage>
        <taxon>Eukaryota</taxon>
        <taxon>Fungi</taxon>
        <taxon>Dikarya</taxon>
        <taxon>Ascomycota</taxon>
        <taxon>Saccharomycotina</taxon>
        <taxon>Pichiomycetes</taxon>
        <taxon>Debaryomycetaceae</taxon>
        <taxon>Diutina</taxon>
    </lineage>
</organism>
<name>A0A642UJ94_DIURU</name>
<evidence type="ECO:0000256" key="1">
    <source>
        <dbReference type="RuleBase" id="RU000487"/>
    </source>
</evidence>
<dbReference type="Proteomes" id="UP000449547">
    <property type="component" value="Unassembled WGS sequence"/>
</dbReference>
<comment type="caution">
    <text evidence="2">The sequence shown here is derived from an EMBL/GenBank/DDBJ whole genome shotgun (WGS) entry which is preliminary data.</text>
</comment>
<dbReference type="EMBL" id="SWFT01000119">
    <property type="protein sequence ID" value="KAA8899970.1"/>
    <property type="molecule type" value="Genomic_DNA"/>
</dbReference>
<proteinExistence type="inferred from homology"/>
<dbReference type="GeneID" id="54782662"/>
<dbReference type="PRINTS" id="PR00190">
    <property type="entry name" value="ACTIN"/>
</dbReference>
<dbReference type="InterPro" id="IPR004000">
    <property type="entry name" value="Actin"/>
</dbReference>
<sequence>MAGLYNQPVVVDNGQSGLRAGIAGGDIPTAYGPSMVGRPKYAKIMVGADDGAAGDGVYVGAQARRQRGLLRLSVPIDHGQVTNWGDMARVWHQCFSQQLKLASISDHPVLITESPQNPRRNRELIAEELFERFGAPGVYVSTPAPLALYASGRTTGVVVDVGEGQSSVVSVYDGFALPNSTKRMDVAGSAVTAQLSSLLHSASGVRLSSSAEMDVVREIKESVASVAPAAGAPELKQRTTANEDTLVYTLPDGHKLRVGSERFQAAEIIFRPDLVGDESPGLAAMVDTAIAKCDLDLRATLWQSIHLSGGSTLTPGFGDRLLSELHHYQTETGTQTKIKLMAPPERLYSVWIGGSILANLSSFRKMYVTKEEYRESPHLIHTRCA</sequence>